<dbReference type="VEuPathDB" id="FungiDB:PPTG_24810"/>
<dbReference type="Proteomes" id="UP000053864">
    <property type="component" value="Unassembled WGS sequence"/>
</dbReference>
<protein>
    <submittedName>
        <fullName evidence="1">Uncharacterized protein</fullName>
    </submittedName>
</protein>
<name>W2FR82_PHYNI</name>
<sequence length="75" mass="8548">MSKAMKKKWSALSYEERKTVMEQTPDPTFLEGADGITDERYGIKGLERENVEMLEVVNLLVLDRGVAENDPVFVE</sequence>
<organism evidence="1">
    <name type="scientific">Phytophthora nicotianae</name>
    <name type="common">Potato buckeye rot agent</name>
    <name type="synonym">Phytophthora parasitica</name>
    <dbReference type="NCBI Taxonomy" id="4792"/>
    <lineage>
        <taxon>Eukaryota</taxon>
        <taxon>Sar</taxon>
        <taxon>Stramenopiles</taxon>
        <taxon>Oomycota</taxon>
        <taxon>Peronosporomycetes</taxon>
        <taxon>Peronosporales</taxon>
        <taxon>Peronosporaceae</taxon>
        <taxon>Phytophthora</taxon>
    </lineage>
</organism>
<dbReference type="EMBL" id="KI676183">
    <property type="protein sequence ID" value="ETL26623.1"/>
    <property type="molecule type" value="Genomic_DNA"/>
</dbReference>
<evidence type="ECO:0000313" key="1">
    <source>
        <dbReference type="EMBL" id="ETK73184.1"/>
    </source>
</evidence>
<dbReference type="AlphaFoldDB" id="W2FR82"/>
<reference evidence="2" key="2">
    <citation type="submission" date="2013-11" db="EMBL/GenBank/DDBJ databases">
        <title>The Genome Sequence of Phytophthora parasitica CJ05E6.</title>
        <authorList>
            <consortium name="The Broad Institute Genomics Platform"/>
            <person name="Russ C."/>
            <person name="Tyler B."/>
            <person name="Panabieres F."/>
            <person name="Shan W."/>
            <person name="Tripathy S."/>
            <person name="Grunwald N."/>
            <person name="Machado M."/>
            <person name="Johnson C.S."/>
            <person name="Arredondo F."/>
            <person name="Hong C."/>
            <person name="Coffey M."/>
            <person name="Young S.K."/>
            <person name="Zeng Q."/>
            <person name="Gargeya S."/>
            <person name="Fitzgerald M."/>
            <person name="Abouelleil A."/>
            <person name="Alvarado L."/>
            <person name="Chapman S.B."/>
            <person name="Gainer-Dewar J."/>
            <person name="Goldberg J."/>
            <person name="Griggs A."/>
            <person name="Gujja S."/>
            <person name="Hansen M."/>
            <person name="Howarth C."/>
            <person name="Imamovic A."/>
            <person name="Ireland A."/>
            <person name="Larimer J."/>
            <person name="McCowan C."/>
            <person name="Murphy C."/>
            <person name="Pearson M."/>
            <person name="Poon T.W."/>
            <person name="Priest M."/>
            <person name="Roberts A."/>
            <person name="Saif S."/>
            <person name="Shea T."/>
            <person name="Sykes S."/>
            <person name="Wortman J."/>
            <person name="Nusbaum C."/>
            <person name="Birren B."/>
        </authorList>
    </citation>
    <scope>NUCLEOTIDE SEQUENCE [LARGE SCALE GENOMIC DNA]</scope>
    <source>
        <strain evidence="2">CJ05E6</strain>
    </source>
</reference>
<dbReference type="EMBL" id="KI689380">
    <property type="protein sequence ID" value="ETK73184.1"/>
    <property type="molecule type" value="Genomic_DNA"/>
</dbReference>
<proteinExistence type="predicted"/>
<dbReference type="Proteomes" id="UP000053236">
    <property type="component" value="Unassembled WGS sequence"/>
</dbReference>
<accession>W2FR82</accession>
<gene>
    <name evidence="1" type="ORF">L915_19855</name>
    <name evidence="2" type="ORF">L916_19737</name>
</gene>
<reference evidence="1" key="1">
    <citation type="submission" date="2013-11" db="EMBL/GenBank/DDBJ databases">
        <title>The Genome Sequence of Phytophthora parasitica CJ02B3.</title>
        <authorList>
            <consortium name="The Broad Institute Genomics Platform"/>
            <person name="Russ C."/>
            <person name="Tyler B."/>
            <person name="Panabieres F."/>
            <person name="Shan W."/>
            <person name="Tripathy S."/>
            <person name="Grunwald N."/>
            <person name="Machado M."/>
            <person name="Johnson C.S."/>
            <person name="Arredondo F."/>
            <person name="Hong C."/>
            <person name="Coffey M."/>
            <person name="Young S.K."/>
            <person name="Zeng Q."/>
            <person name="Gargeya S."/>
            <person name="Fitzgerald M."/>
            <person name="Abouelleil A."/>
            <person name="Alvarado L."/>
            <person name="Chapman S.B."/>
            <person name="Gainer-Dewar J."/>
            <person name="Goldberg J."/>
            <person name="Griggs A."/>
            <person name="Gujja S."/>
            <person name="Hansen M."/>
            <person name="Howarth C."/>
            <person name="Imamovic A."/>
            <person name="Ireland A."/>
            <person name="Larimer J."/>
            <person name="McCowan C."/>
            <person name="Murphy C."/>
            <person name="Pearson M."/>
            <person name="Poon T.W."/>
            <person name="Priest M."/>
            <person name="Roberts A."/>
            <person name="Saif S."/>
            <person name="Shea T."/>
            <person name="Sykes S."/>
            <person name="Wortman J."/>
            <person name="Nusbaum C."/>
            <person name="Birren B."/>
        </authorList>
    </citation>
    <scope>NUCLEOTIDE SEQUENCE [LARGE SCALE GENOMIC DNA]</scope>
    <source>
        <strain evidence="1">CJ02B3</strain>
    </source>
</reference>
<evidence type="ECO:0000313" key="2">
    <source>
        <dbReference type="EMBL" id="ETL26623.1"/>
    </source>
</evidence>